<evidence type="ECO:0000313" key="2">
    <source>
        <dbReference type="EMBL" id="AJG19411.1"/>
    </source>
</evidence>
<dbReference type="KEGG" id="cbw:RR42_m2016"/>
<dbReference type="AlphaFoldDB" id="A0A0C4YF84"/>
<evidence type="ECO:0000313" key="3">
    <source>
        <dbReference type="Proteomes" id="UP000031843"/>
    </source>
</evidence>
<feature type="region of interest" description="Disordered" evidence="1">
    <location>
        <begin position="89"/>
        <end position="125"/>
    </location>
</feature>
<accession>A0A0C4YF84</accession>
<protein>
    <submittedName>
        <fullName evidence="2">Uncharacterized protein</fullName>
    </submittedName>
</protein>
<name>A0A0C4YF84_9BURK</name>
<proteinExistence type="predicted"/>
<sequence>MHHGAVSPSWFYAGRDRRAGYAAPLGRLQASAIPPPAPISLCESGVSDGFTLAAGDVRPAPAPRLAAALPPREQGIWDSLNGTQAFTARRRAGNARESAQRSIPSRHRISPANGGRCSFVPHSTH</sequence>
<gene>
    <name evidence="2" type="ORF">RR42_m2016</name>
</gene>
<dbReference type="Proteomes" id="UP000031843">
    <property type="component" value="Chromosome main"/>
</dbReference>
<dbReference type="EMBL" id="CP010536">
    <property type="protein sequence ID" value="AJG19411.1"/>
    <property type="molecule type" value="Genomic_DNA"/>
</dbReference>
<evidence type="ECO:0000256" key="1">
    <source>
        <dbReference type="SAM" id="MobiDB-lite"/>
    </source>
</evidence>
<keyword evidence="3" id="KW-1185">Reference proteome</keyword>
<reference evidence="2 3" key="1">
    <citation type="journal article" date="2015" name="Genome Announc.">
        <title>Complete Genome Sequence of Cupriavidus basilensis 4G11, Isolated from the Oak Ridge Field Research Center Site.</title>
        <authorList>
            <person name="Ray J."/>
            <person name="Waters R.J."/>
            <person name="Skerker J.M."/>
            <person name="Kuehl J.V."/>
            <person name="Price M.N."/>
            <person name="Huang J."/>
            <person name="Chakraborty R."/>
            <person name="Arkin A.P."/>
            <person name="Deutschbauer A."/>
        </authorList>
    </citation>
    <scope>NUCLEOTIDE SEQUENCE [LARGE SCALE GENOMIC DNA]</scope>
    <source>
        <strain evidence="2">4G11</strain>
    </source>
</reference>
<organism evidence="2 3">
    <name type="scientific">Cupriavidus basilensis</name>
    <dbReference type="NCBI Taxonomy" id="68895"/>
    <lineage>
        <taxon>Bacteria</taxon>
        <taxon>Pseudomonadati</taxon>
        <taxon>Pseudomonadota</taxon>
        <taxon>Betaproteobacteria</taxon>
        <taxon>Burkholderiales</taxon>
        <taxon>Burkholderiaceae</taxon>
        <taxon>Cupriavidus</taxon>
    </lineage>
</organism>
<dbReference type="STRING" id="68895.RR42_m2016"/>